<evidence type="ECO:0000313" key="2">
    <source>
        <dbReference type="Proteomes" id="UP000566985"/>
    </source>
</evidence>
<accession>A0A7Y6NIH7</accession>
<comment type="caution">
    <text evidence="1">The sequence shown here is derived from an EMBL/GenBank/DDBJ whole genome shotgun (WGS) entry which is preliminary data.</text>
</comment>
<reference evidence="1 2" key="1">
    <citation type="submission" date="2020-05" db="EMBL/GenBank/DDBJ databases">
        <title>Whole Genome Sequences of Enterobacteriales Associated with the International Space Station.</title>
        <authorList>
            <person name="Bharadwaj A."/>
            <person name="Daudu R."/>
            <person name="Singh N."/>
            <person name="Wood J."/>
            <person name="Debieu M."/>
            <person name="Mason C."/>
            <person name="Wang C."/>
            <person name="Venkateswaran K."/>
        </authorList>
    </citation>
    <scope>NUCLEOTIDE SEQUENCE [LARGE SCALE GENOMIC DNA]</scope>
    <source>
        <strain evidence="1 2">IF5SW-B1</strain>
    </source>
</reference>
<dbReference type="GeneID" id="57347831"/>
<name>A0A7Y6NIH7_9GAMM</name>
<dbReference type="Proteomes" id="UP000566985">
    <property type="component" value="Unassembled WGS sequence"/>
</dbReference>
<evidence type="ECO:0000313" key="1">
    <source>
        <dbReference type="EMBL" id="NUY99086.1"/>
    </source>
</evidence>
<sequence length="201" mass="22982">MGKMYKVVSEQDIVNATVKSTKEYNDKQEYEEDDQTYFERFIADKDKILEQAEGKTQYTTVSLTPDRVYPKMDIDSFLHTLAMKQLEDMIDNDKDLSELKKLKNSGDLVIHDDREYASIDFISDEYTKASNGNTFVLTIEPSTSGGRLKDGFHIMAWDGESGSYKSNIKDALIDTQAHVKSFIENNLQVDEPAPVKNRMKP</sequence>
<dbReference type="RefSeq" id="WP_069729780.1">
    <property type="nucleotide sequence ID" value="NZ_JABWPE010000041.1"/>
</dbReference>
<organism evidence="1 2">
    <name type="scientific">Pantoea brenneri</name>
    <dbReference type="NCBI Taxonomy" id="472694"/>
    <lineage>
        <taxon>Bacteria</taxon>
        <taxon>Pseudomonadati</taxon>
        <taxon>Pseudomonadota</taxon>
        <taxon>Gammaproteobacteria</taxon>
        <taxon>Enterobacterales</taxon>
        <taxon>Erwiniaceae</taxon>
        <taxon>Pantoea</taxon>
    </lineage>
</organism>
<dbReference type="EMBL" id="JABWPM010000041">
    <property type="protein sequence ID" value="NUY99086.1"/>
    <property type="molecule type" value="Genomic_DNA"/>
</dbReference>
<protein>
    <submittedName>
        <fullName evidence="1">Uncharacterized protein</fullName>
    </submittedName>
</protein>
<dbReference type="AlphaFoldDB" id="A0A7Y6NIH7"/>
<gene>
    <name evidence="1" type="ORF">HU668_21850</name>
</gene>
<proteinExistence type="predicted"/>